<dbReference type="PANTHER" id="PTHR48013:SF9">
    <property type="entry name" value="DUAL SPECIFICITY MITOGEN-ACTIVATED PROTEIN KINASE KINASE 5"/>
    <property type="match status" value="1"/>
</dbReference>
<evidence type="ECO:0000256" key="4">
    <source>
        <dbReference type="ARBA" id="ARBA00022840"/>
    </source>
</evidence>
<dbReference type="Gene3D" id="3.30.200.20">
    <property type="entry name" value="Phosphorylase Kinase, domain 1"/>
    <property type="match status" value="1"/>
</dbReference>
<feature type="compositionally biased region" description="Acidic residues" evidence="11">
    <location>
        <begin position="65"/>
        <end position="74"/>
    </location>
</feature>
<dbReference type="InterPro" id="IPR017441">
    <property type="entry name" value="Protein_kinase_ATP_BS"/>
</dbReference>
<feature type="domain" description="Protein kinase" evidence="12">
    <location>
        <begin position="178"/>
        <end position="638"/>
    </location>
</feature>
<dbReference type="PROSITE" id="PS50011">
    <property type="entry name" value="PROTEIN_KINASE_DOM"/>
    <property type="match status" value="1"/>
</dbReference>
<feature type="compositionally biased region" description="Acidic residues" evidence="11">
    <location>
        <begin position="479"/>
        <end position="506"/>
    </location>
</feature>
<feature type="region of interest" description="Disordered" evidence="11">
    <location>
        <begin position="288"/>
        <end position="311"/>
    </location>
</feature>
<evidence type="ECO:0000256" key="6">
    <source>
        <dbReference type="ARBA" id="ARBA00038999"/>
    </source>
</evidence>
<dbReference type="GO" id="GO:0005524">
    <property type="term" value="F:ATP binding"/>
    <property type="evidence" value="ECO:0007669"/>
    <property type="project" value="UniProtKB-UniRule"/>
</dbReference>
<dbReference type="Gene3D" id="1.10.510.10">
    <property type="entry name" value="Transferase(Phosphotransferase) domain 1"/>
    <property type="match status" value="1"/>
</dbReference>
<sequence>MSAKLMLESAMSSFKGSFQLRLLNTSSMKAKATDVAPDNTEAKLLLDQKSDLHAVGPQNDADSLIGEEDSDSDGDGERISAAATPPPLPPVPLPPPPPPVLHIRTVSATPFEPGRDGPQPSGPRIPSWNMTGATVTLGGFKVSEFGIQQTPLNNSLGEHRLQAYVPEAFRSQGSFVQYIRLGIIGHGASSTVYKALHVPTLQIVAIKEIPLYERQKRHQLAHELAILPHNFTSVWIAPPKPHHPPPLLLTKPNARHKPGRFRGGAKTLTRAITLQIARKKLRKVRARHFQTQMRTLQRKSSRSKNGLSTARSLTHASLAALLSELEKEEVSDADADAELSADANEDDEDEIEVEDGDEDDDDEDNDQDDDTDDDDDNDDTDNEEDEHDDDDGESSDAQGEDEQSEDDAGNFFLNTFDSSKVLFQGIGVANVEESNQHDAAHMPEAQAFREADGLFDTHTNLCQGNESQDLRDQVFDFTDIEDDDEDEDEDEDESSIDIDDDDEEEEGHGKEYGRDTRGRNEASAQFQSQKSRRGSAKSFVGTLNYMSPERINGNEYTETSDVWSIGLTCLTLAHGVLPIQERGSRVYWALVSIANGDMVPEAPPPGFSDTFCSFVAECLQIDPARRPRAAQLLAHPFLCHYHDKDATAASFQRKSQVPRAHAISEAVEGFEKGLLRADDLEEIICAQYRGHENFCVPEQPTDFLFSETSETQGGEDNNAAGDNVDDDNNNGEGDGNVTATCATSVVSVPNAKLAAREAYWQMLWDSNREASVSAMSSAASTSAVPPGISVPESGAEGARRSRTCDGDGAWNNKSSNHRLVCRACAADAAKGHIQLAAAVAQLTRADHVLTELATLRRKLVTWRRYSRYEAVAYSRRDVRLLARQLRAHRVVVASHLNLMKKKKKKKPDKK</sequence>
<keyword evidence="14" id="KW-1185">Reference proteome</keyword>
<gene>
    <name evidence="13" type="ORF">FCC1311_035342</name>
</gene>
<keyword evidence="3 13" id="KW-0418">Kinase</keyword>
<feature type="region of interest" description="Disordered" evidence="11">
    <location>
        <begin position="781"/>
        <end position="801"/>
    </location>
</feature>
<dbReference type="PROSITE" id="PS00107">
    <property type="entry name" value="PROTEIN_KINASE_ATP"/>
    <property type="match status" value="1"/>
</dbReference>
<evidence type="ECO:0000259" key="12">
    <source>
        <dbReference type="PROSITE" id="PS50011"/>
    </source>
</evidence>
<comment type="catalytic activity">
    <reaction evidence="7">
        <text>L-seryl-[protein] + ATP = O-phospho-L-seryl-[protein] + ADP + H(+)</text>
        <dbReference type="Rhea" id="RHEA:17989"/>
        <dbReference type="Rhea" id="RHEA-COMP:9863"/>
        <dbReference type="Rhea" id="RHEA-COMP:11604"/>
        <dbReference type="ChEBI" id="CHEBI:15378"/>
        <dbReference type="ChEBI" id="CHEBI:29999"/>
        <dbReference type="ChEBI" id="CHEBI:30616"/>
        <dbReference type="ChEBI" id="CHEBI:83421"/>
        <dbReference type="ChEBI" id="CHEBI:456216"/>
        <dbReference type="EC" id="2.7.12.2"/>
    </reaction>
</comment>
<keyword evidence="2 10" id="KW-0547">Nucleotide-binding</keyword>
<dbReference type="AlphaFoldDB" id="A0A2R5G8C9"/>
<dbReference type="Proteomes" id="UP000241890">
    <property type="component" value="Unassembled WGS sequence"/>
</dbReference>
<evidence type="ECO:0000256" key="3">
    <source>
        <dbReference type="ARBA" id="ARBA00022777"/>
    </source>
</evidence>
<evidence type="ECO:0000256" key="1">
    <source>
        <dbReference type="ARBA" id="ARBA00022679"/>
    </source>
</evidence>
<comment type="similarity">
    <text evidence="5">Belongs to the protein kinase superfamily. STE Ser/Thr protein kinase family. MAP kinase kinase subfamily.</text>
</comment>
<comment type="catalytic activity">
    <reaction evidence="9">
        <text>L-tyrosyl-[protein] + ATP = O-phospho-L-tyrosyl-[protein] + ADP + H(+)</text>
        <dbReference type="Rhea" id="RHEA:10596"/>
        <dbReference type="Rhea" id="RHEA-COMP:10136"/>
        <dbReference type="Rhea" id="RHEA-COMP:20101"/>
        <dbReference type="ChEBI" id="CHEBI:15378"/>
        <dbReference type="ChEBI" id="CHEBI:30616"/>
        <dbReference type="ChEBI" id="CHEBI:46858"/>
        <dbReference type="ChEBI" id="CHEBI:61978"/>
        <dbReference type="ChEBI" id="CHEBI:456216"/>
        <dbReference type="EC" id="2.7.12.2"/>
    </reaction>
</comment>
<dbReference type="InParanoid" id="A0A2R5G8C9"/>
<feature type="region of interest" description="Disordered" evidence="11">
    <location>
        <begin position="479"/>
        <end position="539"/>
    </location>
</feature>
<name>A0A2R5G8C9_9STRA</name>
<dbReference type="InterPro" id="IPR011009">
    <property type="entry name" value="Kinase-like_dom_sf"/>
</dbReference>
<dbReference type="EC" id="2.7.12.2" evidence="6"/>
<dbReference type="EMBL" id="BEYU01000029">
    <property type="protein sequence ID" value="GBG27312.1"/>
    <property type="molecule type" value="Genomic_DNA"/>
</dbReference>
<evidence type="ECO:0000256" key="2">
    <source>
        <dbReference type="ARBA" id="ARBA00022741"/>
    </source>
</evidence>
<dbReference type="Pfam" id="PF00069">
    <property type="entry name" value="Pkinase"/>
    <property type="match status" value="1"/>
</dbReference>
<reference evidence="13 14" key="1">
    <citation type="submission" date="2017-12" db="EMBL/GenBank/DDBJ databases">
        <title>Sequencing, de novo assembly and annotation of complete genome of a new Thraustochytrid species, strain FCC1311.</title>
        <authorList>
            <person name="Sedici K."/>
            <person name="Godart F."/>
            <person name="Aiese Cigliano R."/>
            <person name="Sanseverino W."/>
            <person name="Barakat M."/>
            <person name="Ortet P."/>
            <person name="Marechal E."/>
            <person name="Cagnac O."/>
            <person name="Amato A."/>
        </authorList>
    </citation>
    <scope>NUCLEOTIDE SEQUENCE [LARGE SCALE GENOMIC DNA]</scope>
</reference>
<organism evidence="13 14">
    <name type="scientific">Hondaea fermentalgiana</name>
    <dbReference type="NCBI Taxonomy" id="2315210"/>
    <lineage>
        <taxon>Eukaryota</taxon>
        <taxon>Sar</taxon>
        <taxon>Stramenopiles</taxon>
        <taxon>Bigyra</taxon>
        <taxon>Labyrinthulomycetes</taxon>
        <taxon>Thraustochytrida</taxon>
        <taxon>Thraustochytriidae</taxon>
        <taxon>Hondaea</taxon>
    </lineage>
</organism>
<keyword evidence="1" id="KW-0808">Transferase</keyword>
<evidence type="ECO:0000256" key="7">
    <source>
        <dbReference type="ARBA" id="ARBA00049014"/>
    </source>
</evidence>
<feature type="compositionally biased region" description="Basic and acidic residues" evidence="11">
    <location>
        <begin position="507"/>
        <end position="520"/>
    </location>
</feature>
<feature type="region of interest" description="Disordered" evidence="11">
    <location>
        <begin position="47"/>
        <end position="128"/>
    </location>
</feature>
<feature type="region of interest" description="Disordered" evidence="11">
    <location>
        <begin position="708"/>
        <end position="734"/>
    </location>
</feature>
<dbReference type="SMART" id="SM00220">
    <property type="entry name" value="S_TKc"/>
    <property type="match status" value="1"/>
</dbReference>
<proteinExistence type="inferred from homology"/>
<feature type="region of interest" description="Disordered" evidence="11">
    <location>
        <begin position="327"/>
        <end position="412"/>
    </location>
</feature>
<feature type="compositionally biased region" description="Acidic residues" evidence="11">
    <location>
        <begin position="331"/>
        <end position="408"/>
    </location>
</feature>
<evidence type="ECO:0000256" key="8">
    <source>
        <dbReference type="ARBA" id="ARBA00049299"/>
    </source>
</evidence>
<comment type="caution">
    <text evidence="13">The sequence shown here is derived from an EMBL/GenBank/DDBJ whole genome shotgun (WGS) entry which is preliminary data.</text>
</comment>
<dbReference type="SUPFAM" id="SSF56112">
    <property type="entry name" value="Protein kinase-like (PK-like)"/>
    <property type="match status" value="2"/>
</dbReference>
<protein>
    <recommendedName>
        <fullName evidence="6">mitogen-activated protein kinase kinase</fullName>
        <ecNumber evidence="6">2.7.12.2</ecNumber>
    </recommendedName>
</protein>
<dbReference type="PANTHER" id="PTHR48013">
    <property type="entry name" value="DUAL SPECIFICITY MITOGEN-ACTIVATED PROTEIN KINASE KINASE 5-RELATED"/>
    <property type="match status" value="1"/>
</dbReference>
<feature type="binding site" evidence="10">
    <location>
        <position position="207"/>
    </location>
    <ligand>
        <name>ATP</name>
        <dbReference type="ChEBI" id="CHEBI:30616"/>
    </ligand>
</feature>
<evidence type="ECO:0000256" key="11">
    <source>
        <dbReference type="SAM" id="MobiDB-lite"/>
    </source>
</evidence>
<dbReference type="InterPro" id="IPR000719">
    <property type="entry name" value="Prot_kinase_dom"/>
</dbReference>
<evidence type="ECO:0000313" key="14">
    <source>
        <dbReference type="Proteomes" id="UP000241890"/>
    </source>
</evidence>
<dbReference type="GO" id="GO:0004708">
    <property type="term" value="F:MAP kinase kinase activity"/>
    <property type="evidence" value="ECO:0007669"/>
    <property type="project" value="UniProtKB-EC"/>
</dbReference>
<keyword evidence="4 10" id="KW-0067">ATP-binding</keyword>
<comment type="catalytic activity">
    <reaction evidence="8">
        <text>L-threonyl-[protein] + ATP = O-phospho-L-threonyl-[protein] + ADP + H(+)</text>
        <dbReference type="Rhea" id="RHEA:46608"/>
        <dbReference type="Rhea" id="RHEA-COMP:11060"/>
        <dbReference type="Rhea" id="RHEA-COMP:11605"/>
        <dbReference type="ChEBI" id="CHEBI:15378"/>
        <dbReference type="ChEBI" id="CHEBI:30013"/>
        <dbReference type="ChEBI" id="CHEBI:30616"/>
        <dbReference type="ChEBI" id="CHEBI:61977"/>
        <dbReference type="ChEBI" id="CHEBI:456216"/>
        <dbReference type="EC" id="2.7.12.2"/>
    </reaction>
</comment>
<evidence type="ECO:0000256" key="10">
    <source>
        <dbReference type="PROSITE-ProRule" id="PRU10141"/>
    </source>
</evidence>
<evidence type="ECO:0000313" key="13">
    <source>
        <dbReference type="EMBL" id="GBG27312.1"/>
    </source>
</evidence>
<accession>A0A2R5G8C9</accession>
<feature type="compositionally biased region" description="Pro residues" evidence="11">
    <location>
        <begin position="84"/>
        <end position="100"/>
    </location>
</feature>
<evidence type="ECO:0000256" key="5">
    <source>
        <dbReference type="ARBA" id="ARBA00038035"/>
    </source>
</evidence>
<evidence type="ECO:0000256" key="9">
    <source>
        <dbReference type="ARBA" id="ARBA00051693"/>
    </source>
</evidence>